<dbReference type="Proteomes" id="UP001164539">
    <property type="component" value="Chromosome 2"/>
</dbReference>
<accession>A0ACC1YKU7</accession>
<sequence length="115" mass="12499">MASSSRSRPQSSSISEQWLLKAATIFACGFLSYLVYDAIMATASELLQRLLVISPLLLIITVHWLSAGREISLPIPGSEPDAIHRAGGSPWGVAFVLLLLCFLISYQPSLHGLIF</sequence>
<dbReference type="EMBL" id="CM051395">
    <property type="protein sequence ID" value="KAJ4724091.1"/>
    <property type="molecule type" value="Genomic_DNA"/>
</dbReference>
<gene>
    <name evidence="1" type="ORF">OWV82_003117</name>
</gene>
<reference evidence="1 2" key="1">
    <citation type="journal article" date="2023" name="Science">
        <title>Complex scaffold remodeling in plant triterpene biosynthesis.</title>
        <authorList>
            <person name="De La Pena R."/>
            <person name="Hodgson H."/>
            <person name="Liu J.C."/>
            <person name="Stephenson M.J."/>
            <person name="Martin A.C."/>
            <person name="Owen C."/>
            <person name="Harkess A."/>
            <person name="Leebens-Mack J."/>
            <person name="Jimenez L.E."/>
            <person name="Osbourn A."/>
            <person name="Sattely E.S."/>
        </authorList>
    </citation>
    <scope>NUCLEOTIDE SEQUENCE [LARGE SCALE GENOMIC DNA]</scope>
    <source>
        <strain evidence="2">cv. JPN11</strain>
        <tissue evidence="1">Leaf</tissue>
    </source>
</reference>
<evidence type="ECO:0000313" key="2">
    <source>
        <dbReference type="Proteomes" id="UP001164539"/>
    </source>
</evidence>
<keyword evidence="2" id="KW-1185">Reference proteome</keyword>
<evidence type="ECO:0000313" key="1">
    <source>
        <dbReference type="EMBL" id="KAJ4724091.1"/>
    </source>
</evidence>
<protein>
    <submittedName>
        <fullName evidence="1">Oxidoreductase/transition metal ion-binding protein</fullName>
    </submittedName>
</protein>
<organism evidence="1 2">
    <name type="scientific">Melia azedarach</name>
    <name type="common">Chinaberry tree</name>
    <dbReference type="NCBI Taxonomy" id="155640"/>
    <lineage>
        <taxon>Eukaryota</taxon>
        <taxon>Viridiplantae</taxon>
        <taxon>Streptophyta</taxon>
        <taxon>Embryophyta</taxon>
        <taxon>Tracheophyta</taxon>
        <taxon>Spermatophyta</taxon>
        <taxon>Magnoliopsida</taxon>
        <taxon>eudicotyledons</taxon>
        <taxon>Gunneridae</taxon>
        <taxon>Pentapetalae</taxon>
        <taxon>rosids</taxon>
        <taxon>malvids</taxon>
        <taxon>Sapindales</taxon>
        <taxon>Meliaceae</taxon>
        <taxon>Melia</taxon>
    </lineage>
</organism>
<comment type="caution">
    <text evidence="1">The sequence shown here is derived from an EMBL/GenBank/DDBJ whole genome shotgun (WGS) entry which is preliminary data.</text>
</comment>
<name>A0ACC1YKU7_MELAZ</name>
<proteinExistence type="predicted"/>